<dbReference type="Proteomes" id="UP000190476">
    <property type="component" value="Chromosome I"/>
</dbReference>
<name>A0A1U6IXN5_9CLOT</name>
<evidence type="ECO:0000313" key="2">
    <source>
        <dbReference type="Proteomes" id="UP000190476"/>
    </source>
</evidence>
<accession>A0A1U6IXN5</accession>
<dbReference type="EMBL" id="LT799839">
    <property type="protein sequence ID" value="SLK12774.1"/>
    <property type="molecule type" value="Genomic_DNA"/>
</dbReference>
<proteinExistence type="predicted"/>
<dbReference type="GeneID" id="66300751"/>
<sequence length="101" mass="11686">MDIQGLLAYLDGIYPSLKLIVNNSTKRQKTTIYVERKLILKLLYQPLSTVKGLDTKLFELLCSQYTNVSKILELVNRFRSILKAKDITKLDLWNILSILDI</sequence>
<keyword evidence="2" id="KW-1185">Reference proteome</keyword>
<evidence type="ECO:0000313" key="1">
    <source>
        <dbReference type="EMBL" id="SLK12774.1"/>
    </source>
</evidence>
<reference evidence="2" key="1">
    <citation type="submission" date="2017-03" db="EMBL/GenBank/DDBJ databases">
        <authorList>
            <person name="Falquet L."/>
            <person name="Falquet L."/>
        </authorList>
    </citation>
    <scope>NUCLEOTIDE SEQUENCE [LARGE SCALE GENOMIC DNA]</scope>
</reference>
<dbReference type="AlphaFoldDB" id="A0A1U6IXN5"/>
<protein>
    <submittedName>
        <fullName evidence="1">Uncharacterized protein</fullName>
    </submittedName>
</protein>
<dbReference type="RefSeq" id="WP_079481078.1">
    <property type="nucleotide sequence ID" value="NZ_CBML010000006.1"/>
</dbReference>
<organism evidence="1 2">
    <name type="scientific">Clostridium chauvoei JF4335</name>
    <dbReference type="NCBI Taxonomy" id="1351755"/>
    <lineage>
        <taxon>Bacteria</taxon>
        <taxon>Bacillati</taxon>
        <taxon>Bacillota</taxon>
        <taxon>Clostridia</taxon>
        <taxon>Eubacteriales</taxon>
        <taxon>Clostridiaceae</taxon>
        <taxon>Clostridium</taxon>
    </lineage>
</organism>
<gene>
    <name evidence="1" type="ORF">CCH01_03850</name>
</gene>